<dbReference type="Pfam" id="PF13575">
    <property type="entry name" value="DUF4135"/>
    <property type="match status" value="1"/>
</dbReference>
<dbReference type="Pfam" id="PF05147">
    <property type="entry name" value="LANC_like"/>
    <property type="match status" value="1"/>
</dbReference>
<dbReference type="Proteomes" id="UP001056681">
    <property type="component" value="Chromosome"/>
</dbReference>
<dbReference type="NCBIfam" id="TIGR03897">
    <property type="entry name" value="lanti_2_LanM"/>
    <property type="match status" value="1"/>
</dbReference>
<keyword evidence="3" id="KW-1185">Reference proteome</keyword>
<proteinExistence type="predicted"/>
<dbReference type="PRINTS" id="PR01950">
    <property type="entry name" value="LANCSUPER"/>
</dbReference>
<reference evidence="2" key="1">
    <citation type="submission" date="2020-10" db="EMBL/GenBank/DDBJ databases">
        <title>Whole-genome sequence of Luteibacter sp. EIF3.</title>
        <authorList>
            <person name="Friedrich I."/>
            <person name="Hertel R."/>
            <person name="Daniel R."/>
        </authorList>
    </citation>
    <scope>NUCLEOTIDE SEQUENCE</scope>
    <source>
        <strain evidence="2">EIF3</strain>
    </source>
</reference>
<gene>
    <name evidence="2" type="ORF">IM816_09060</name>
</gene>
<dbReference type="EMBL" id="CP063231">
    <property type="protein sequence ID" value="URL60203.1"/>
    <property type="molecule type" value="Genomic_DNA"/>
</dbReference>
<dbReference type="InterPro" id="IPR012341">
    <property type="entry name" value="6hp_glycosidase-like_sf"/>
</dbReference>
<dbReference type="CDD" id="cd04792">
    <property type="entry name" value="LanM-like"/>
    <property type="match status" value="1"/>
</dbReference>
<dbReference type="InterPro" id="IPR007822">
    <property type="entry name" value="LANC-like"/>
</dbReference>
<feature type="domain" description="Lantibiotic biosynthesis protein dehydration" evidence="1">
    <location>
        <begin position="110"/>
        <end position="482"/>
    </location>
</feature>
<dbReference type="InterPro" id="IPR017146">
    <property type="entry name" value="Lanti_2_LanM"/>
</dbReference>
<dbReference type="Gene3D" id="1.50.10.10">
    <property type="match status" value="1"/>
</dbReference>
<dbReference type="SUPFAM" id="SSF158745">
    <property type="entry name" value="LanC-like"/>
    <property type="match status" value="1"/>
</dbReference>
<dbReference type="SMART" id="SM01260">
    <property type="entry name" value="LANC_like"/>
    <property type="match status" value="1"/>
</dbReference>
<sequence length="961" mass="104780">MQGPPMDASASPNAFAPLIAYLTDDVRRRLASDIAAQAGLDAAERELVAATAERALRDNAERKLNRVLLLELHAAKLSGELPEGSDASRFAAFIARSMTTEFIAAIDRRYPVLRPRLARALDQQRRAIVAMVSRLEADRDALSAFLGADLGALRALHLGEGDVHEGGQSVARLTFVGGTVMYKPRSLHVDAALDRFLATVLRDAPSRIRVPAVLDRGDYGWSRHVDHVYCVDDAELAVFYRNIGHWLAVMRLLGGTDIHYENLIASSTVPYVVDVESLFVTEIPLPPSQKGEAVDLAQALIRSSVLRTGLVPFRAPVLGLDGVDISAIGALQGEQPKIRVPEIVDPGTTDARVGLVSVDIDTGKNHPCLNPDISRFWEDIVVGFRTMTETLNERHRKGELAPLLDAFVGCRIRRIRRPTQAYVEVMRMLWHPASLHDEAAAVERARDLLAKNAAVSPVAPSEPALIASEIDDMLYGDVPVFANVLDASQRDEVFRAWLDMRVELEELTIRGALVTAHLNVRLNDDKRSPYDLSAHHPHANDLDRRRRSMARQTLEQLLRLSVRGDDRTMTWISPVLGRGGWQMRTLQSNLYVGLGGIVLALATYAEEMRQGRLDEVAGIGDALEGVLRILRAAEDVDEPEAIGGFIGLGSQVQTWLVLDGLMPGRGYVSRAVAQAARMEQWNIENERVLDVLEGVGGAIVPLLNLAEATGDSRWLSLAERAGRHLEATAIVDERGACWPASIFDEPIGGFAHGATGTGWALTRLALSNAGTATDRQRWLALAERAFDFEESLYDTEAGNWIDVRKPDSRDFANTWCHGSVGIGLAACDLYERTGHPRHLDTLRRAVRVAAEGGWGHSHTLCHGDLSNWELLNRASRIAASQVPDSGMPPAAIVLSSIEEHGIVGGLARDAFNPGLMSGVSGSILQLARMHPACPVPSALLMEYRVAKAPRDAAQQPAVAAI</sequence>
<accession>A0ABY4T5N2</accession>
<name>A0ABY4T5N2_9GAMM</name>
<dbReference type="PIRSF" id="PIRSF037228">
    <property type="entry name" value="Lant_mod_RumM"/>
    <property type="match status" value="1"/>
</dbReference>
<organism evidence="2 3">
    <name type="scientific">Luteibacter flocculans</name>
    <dbReference type="NCBI Taxonomy" id="2780091"/>
    <lineage>
        <taxon>Bacteria</taxon>
        <taxon>Pseudomonadati</taxon>
        <taxon>Pseudomonadota</taxon>
        <taxon>Gammaproteobacteria</taxon>
        <taxon>Lysobacterales</taxon>
        <taxon>Rhodanobacteraceae</taxon>
        <taxon>Luteibacter</taxon>
    </lineage>
</organism>
<evidence type="ECO:0000259" key="1">
    <source>
        <dbReference type="Pfam" id="PF13575"/>
    </source>
</evidence>
<protein>
    <submittedName>
        <fullName evidence="2">Type 2 lantipeptide synthetase LanM family protein</fullName>
    </submittedName>
</protein>
<dbReference type="InterPro" id="IPR025410">
    <property type="entry name" value="Lant_dehyd"/>
</dbReference>
<evidence type="ECO:0000313" key="2">
    <source>
        <dbReference type="EMBL" id="URL60203.1"/>
    </source>
</evidence>
<evidence type="ECO:0000313" key="3">
    <source>
        <dbReference type="Proteomes" id="UP001056681"/>
    </source>
</evidence>